<dbReference type="Pfam" id="PF02416">
    <property type="entry name" value="TatA_B_E"/>
    <property type="match status" value="1"/>
</dbReference>
<keyword evidence="2 9" id="KW-0813">Transport</keyword>
<feature type="compositionally biased region" description="Basic residues" evidence="10">
    <location>
        <begin position="184"/>
        <end position="194"/>
    </location>
</feature>
<evidence type="ECO:0000256" key="6">
    <source>
        <dbReference type="ARBA" id="ARBA00022989"/>
    </source>
</evidence>
<protein>
    <recommendedName>
        <fullName evidence="9">Sec-independent protein translocase protein TatB</fullName>
    </recommendedName>
</protein>
<keyword evidence="3 9" id="KW-1003">Cell membrane</keyword>
<comment type="function">
    <text evidence="9">Part of the twin-arginine translocation (Tat) system that transports large folded proteins containing a characteristic twin-arginine motif in their signal peptide across membranes. Together with TatC, TatB is part of a receptor directly interacting with Tat signal peptides. TatB may form an oligomeric binding site that transiently accommodates folded Tat precursor proteins before their translocation.</text>
</comment>
<dbReference type="EMBL" id="QWJJ01000006">
    <property type="protein sequence ID" value="RII39067.1"/>
    <property type="molecule type" value="Genomic_DNA"/>
</dbReference>
<dbReference type="NCBIfam" id="TIGR01410">
    <property type="entry name" value="tatB"/>
    <property type="match status" value="1"/>
</dbReference>
<dbReference type="InterPro" id="IPR018448">
    <property type="entry name" value="TatB"/>
</dbReference>
<reference evidence="11 12" key="1">
    <citation type="submission" date="2018-08" db="EMBL/GenBank/DDBJ databases">
        <title>Pseudooceanicola sediminis CY03 in the family Rhodobacteracea.</title>
        <authorList>
            <person name="Zhang Y.-J."/>
        </authorList>
    </citation>
    <scope>NUCLEOTIDE SEQUENCE [LARGE SCALE GENOMIC DNA]</scope>
    <source>
        <strain evidence="11 12">CY03</strain>
    </source>
</reference>
<keyword evidence="6 9" id="KW-1133">Transmembrane helix</keyword>
<evidence type="ECO:0000256" key="2">
    <source>
        <dbReference type="ARBA" id="ARBA00022448"/>
    </source>
</evidence>
<dbReference type="PANTHER" id="PTHR33162">
    <property type="entry name" value="SEC-INDEPENDENT PROTEIN TRANSLOCASE PROTEIN TATA, CHLOROPLASTIC"/>
    <property type="match status" value="1"/>
</dbReference>
<dbReference type="Proteomes" id="UP000265848">
    <property type="component" value="Unassembled WGS sequence"/>
</dbReference>
<organism evidence="11 12">
    <name type="scientific">Pseudooceanicola sediminis</name>
    <dbReference type="NCBI Taxonomy" id="2211117"/>
    <lineage>
        <taxon>Bacteria</taxon>
        <taxon>Pseudomonadati</taxon>
        <taxon>Pseudomonadota</taxon>
        <taxon>Alphaproteobacteria</taxon>
        <taxon>Rhodobacterales</taxon>
        <taxon>Paracoccaceae</taxon>
        <taxon>Pseudooceanicola</taxon>
    </lineage>
</organism>
<comment type="caution">
    <text evidence="11">The sequence shown here is derived from an EMBL/GenBank/DDBJ whole genome shotgun (WGS) entry which is preliminary data.</text>
</comment>
<keyword evidence="12" id="KW-1185">Reference proteome</keyword>
<evidence type="ECO:0000256" key="10">
    <source>
        <dbReference type="SAM" id="MobiDB-lite"/>
    </source>
</evidence>
<dbReference type="GO" id="GO:0033281">
    <property type="term" value="C:TAT protein transport complex"/>
    <property type="evidence" value="ECO:0007669"/>
    <property type="project" value="UniProtKB-UniRule"/>
</dbReference>
<evidence type="ECO:0000256" key="4">
    <source>
        <dbReference type="ARBA" id="ARBA00022692"/>
    </source>
</evidence>
<comment type="subunit">
    <text evidence="9">The Tat system comprises two distinct complexes: a TatABC complex, containing multiple copies of TatA, TatB and TatC subunits, and a separate TatA complex, containing only TatA subunits. Substrates initially bind to the TatABC complex, which probably triggers association of the separate TatA complex to form the active translocon.</text>
</comment>
<feature type="region of interest" description="Disordered" evidence="10">
    <location>
        <begin position="135"/>
        <end position="194"/>
    </location>
</feature>
<dbReference type="PRINTS" id="PR01506">
    <property type="entry name" value="TATBPROTEIN"/>
</dbReference>
<evidence type="ECO:0000313" key="12">
    <source>
        <dbReference type="Proteomes" id="UP000265848"/>
    </source>
</evidence>
<evidence type="ECO:0000256" key="9">
    <source>
        <dbReference type="HAMAP-Rule" id="MF_00237"/>
    </source>
</evidence>
<accession>A0A399J352</accession>
<evidence type="ECO:0000256" key="1">
    <source>
        <dbReference type="ARBA" id="ARBA00004167"/>
    </source>
</evidence>
<keyword evidence="5 9" id="KW-0653">Protein transport</keyword>
<evidence type="ECO:0000313" key="11">
    <source>
        <dbReference type="EMBL" id="RII39067.1"/>
    </source>
</evidence>
<evidence type="ECO:0000256" key="3">
    <source>
        <dbReference type="ARBA" id="ARBA00022475"/>
    </source>
</evidence>
<evidence type="ECO:0000256" key="7">
    <source>
        <dbReference type="ARBA" id="ARBA00023010"/>
    </source>
</evidence>
<evidence type="ECO:0000256" key="8">
    <source>
        <dbReference type="ARBA" id="ARBA00023136"/>
    </source>
</evidence>
<keyword evidence="7 9" id="KW-0811">Translocation</keyword>
<dbReference type="OrthoDB" id="7206969at2"/>
<dbReference type="PANTHER" id="PTHR33162:SF1">
    <property type="entry name" value="SEC-INDEPENDENT PROTEIN TRANSLOCASE PROTEIN TATA, CHLOROPLASTIC"/>
    <property type="match status" value="1"/>
</dbReference>
<sequence>MFGMGWTELMLIGVVALIVVGPKELPGLFRNIGQFVGRARGMAREFSRAMEDAADQSGMKDASNVLKGLSNPKRYGLDKVKEATDFAKWTPDSNTGKLAEERAAAAKKIHSATANAAQKRLDEQARAAASDSALAVPEVAPIANPKPTPPDVLPAPRQQPPAQTRRTAKPINRPVRKAAPAQTRKAKPAPTKKG</sequence>
<gene>
    <name evidence="9 11" type="primary">tatB</name>
    <name evidence="11" type="ORF">DL237_07820</name>
</gene>
<dbReference type="InterPro" id="IPR003369">
    <property type="entry name" value="TatA/B/E"/>
</dbReference>
<dbReference type="GO" id="GO:0043953">
    <property type="term" value="P:protein transport by the Tat complex"/>
    <property type="evidence" value="ECO:0007669"/>
    <property type="project" value="UniProtKB-UniRule"/>
</dbReference>
<evidence type="ECO:0000256" key="5">
    <source>
        <dbReference type="ARBA" id="ARBA00022927"/>
    </source>
</evidence>
<dbReference type="AlphaFoldDB" id="A0A399J352"/>
<dbReference type="GO" id="GO:0008320">
    <property type="term" value="F:protein transmembrane transporter activity"/>
    <property type="evidence" value="ECO:0007669"/>
    <property type="project" value="UniProtKB-UniRule"/>
</dbReference>
<dbReference type="Gene3D" id="1.20.5.3310">
    <property type="match status" value="1"/>
</dbReference>
<proteinExistence type="inferred from homology"/>
<keyword evidence="8 9" id="KW-0472">Membrane</keyword>
<feature type="compositionally biased region" description="Pro residues" evidence="10">
    <location>
        <begin position="144"/>
        <end position="159"/>
    </location>
</feature>
<dbReference type="RefSeq" id="WP_119398507.1">
    <property type="nucleotide sequence ID" value="NZ_QWJJ01000006.1"/>
</dbReference>
<comment type="similarity">
    <text evidence="9">Belongs to the TatB family.</text>
</comment>
<comment type="subcellular location">
    <subcellularLocation>
        <location evidence="9">Cell membrane</location>
        <topology evidence="9">Single-pass membrane protein</topology>
    </subcellularLocation>
    <subcellularLocation>
        <location evidence="1">Membrane</location>
        <topology evidence="1">Single-pass membrane protein</topology>
    </subcellularLocation>
</comment>
<keyword evidence="4 9" id="KW-0812">Transmembrane</keyword>
<name>A0A399J352_9RHOB</name>
<dbReference type="HAMAP" id="MF_00237">
    <property type="entry name" value="TatB"/>
    <property type="match status" value="1"/>
</dbReference>